<dbReference type="EMBL" id="CP001966">
    <property type="protein sequence ID" value="ADG79420.1"/>
    <property type="molecule type" value="Genomic_DNA"/>
</dbReference>
<dbReference type="Proteomes" id="UP000001213">
    <property type="component" value="Chromosome"/>
</dbReference>
<dbReference type="SUPFAM" id="SSF51735">
    <property type="entry name" value="NAD(P)-binding Rossmann-fold domains"/>
    <property type="match status" value="1"/>
</dbReference>
<sequence>MKGPQVQTILGANGQIGTELARELHARYTTDIRLVSRNPQRLHPTDELVAANLLSAEETDAAVAGSEIAYLTVGLPPDAQLWAEQLPVMMRNTIDACAKHGTKLVFFDNTYMYPMTDVPQTEDAPFRPAGSKGRTRAQITTMLLEAMAAGRVEAVIGRAPEFYGPGKTQGFTNTMVVDAIAAGTKARVPLRDDVRRSLIWTPDASRAMALIGNTPAAYGQTWHLPVDDTRPTYAELIGIASAAWGREIDYSVVPKAAFFVARLSNKGVRELWELLPRYEVDNIFVSDKFKAAFPEFRVTTFQEGVATIHHEHDA</sequence>
<evidence type="ECO:0000313" key="2">
    <source>
        <dbReference type="EMBL" id="ADG79420.1"/>
    </source>
</evidence>
<protein>
    <submittedName>
        <fullName evidence="2">NAD-dependent epimerase/dehydratase</fullName>
    </submittedName>
</protein>
<dbReference type="AlphaFoldDB" id="D5UTD5"/>
<dbReference type="Gene3D" id="3.40.50.720">
    <property type="entry name" value="NAD(P)-binding Rossmann-like Domain"/>
    <property type="match status" value="1"/>
</dbReference>
<dbReference type="HOGENOM" id="CLU_049717_2_0_11"/>
<dbReference type="PANTHER" id="PTHR48079">
    <property type="entry name" value="PROTEIN YEEZ"/>
    <property type="match status" value="1"/>
</dbReference>
<dbReference type="InterPro" id="IPR001509">
    <property type="entry name" value="Epimerase_deHydtase"/>
</dbReference>
<dbReference type="KEGG" id="tpr:Tpau_2822"/>
<reference evidence="2 3" key="2">
    <citation type="journal article" date="2011" name="Stand. Genomic Sci.">
        <title>Complete genome sequence of Tsukamurella paurometabola type strain (no. 33).</title>
        <authorList>
            <person name="Munk A.C."/>
            <person name="Lapidus A."/>
            <person name="Lucas S."/>
            <person name="Nolan M."/>
            <person name="Tice H."/>
            <person name="Cheng J.F."/>
            <person name="Del Rio T.G."/>
            <person name="Goodwin L."/>
            <person name="Pitluck S."/>
            <person name="Liolios K."/>
            <person name="Huntemann M."/>
            <person name="Ivanova N."/>
            <person name="Mavromatis K."/>
            <person name="Mikhailova N."/>
            <person name="Pati A."/>
            <person name="Chen A."/>
            <person name="Palaniappan K."/>
            <person name="Tapia R."/>
            <person name="Han C."/>
            <person name="Land M."/>
            <person name="Hauser L."/>
            <person name="Chang Y.J."/>
            <person name="Jeffries C.D."/>
            <person name="Brettin T."/>
            <person name="Yasawong M."/>
            <person name="Brambilla E.M."/>
            <person name="Rohde M."/>
            <person name="Sikorski J."/>
            <person name="Goker M."/>
            <person name="Detter J.C."/>
            <person name="Woyke T."/>
            <person name="Bristow J."/>
            <person name="Eisen J.A."/>
            <person name="Markowitz V."/>
            <person name="Hugenholtz P."/>
            <person name="Kyrpides N.C."/>
            <person name="Klenk H.P."/>
        </authorList>
    </citation>
    <scope>NUCLEOTIDE SEQUENCE [LARGE SCALE GENOMIC DNA]</scope>
    <source>
        <strain evidence="3">ATCC 8368 / DSM 20162 / CCUG 35730 / CIP 100753 / JCM 10117 / KCTC 9821 / NBRC 16120 / NCIMB 702349 / NCTC 13040</strain>
    </source>
</reference>
<dbReference type="eggNOG" id="COG0451">
    <property type="taxonomic scope" value="Bacteria"/>
</dbReference>
<dbReference type="GO" id="GO:0005737">
    <property type="term" value="C:cytoplasm"/>
    <property type="evidence" value="ECO:0007669"/>
    <property type="project" value="TreeGrafter"/>
</dbReference>
<keyword evidence="3" id="KW-1185">Reference proteome</keyword>
<reference evidence="3" key="1">
    <citation type="submission" date="2010-03" db="EMBL/GenBank/DDBJ databases">
        <title>The complete chromosome of Tsukamurella paurometabola DSM 20162.</title>
        <authorList>
            <consortium name="US DOE Joint Genome Institute (JGI-PGF)"/>
            <person name="Lucas S."/>
            <person name="Copeland A."/>
            <person name="Lapidus A."/>
            <person name="Glavina del Rio T."/>
            <person name="Dalin E."/>
            <person name="Tice H."/>
            <person name="Bruce D."/>
            <person name="Goodwin L."/>
            <person name="Pitluck S."/>
            <person name="Kyrpides N."/>
            <person name="Mavromatis K."/>
            <person name="Ivanova N."/>
            <person name="Mikhailova N."/>
            <person name="Munk A.C."/>
            <person name="Brettin T."/>
            <person name="Detter J.C."/>
            <person name="Tapia R."/>
            <person name="Han C."/>
            <person name="Larimer F."/>
            <person name="Land M."/>
            <person name="Hauser L."/>
            <person name="Markowitz V."/>
            <person name="Cheng J.-F."/>
            <person name="Hugenholtz P."/>
            <person name="Woyke T."/>
            <person name="Wu D."/>
            <person name="Jando M."/>
            <person name="Brambilla E."/>
            <person name="Klenk H.-P."/>
            <person name="Eisen J.A."/>
        </authorList>
    </citation>
    <scope>NUCLEOTIDE SEQUENCE [LARGE SCALE GENOMIC DNA]</scope>
    <source>
        <strain evidence="3">ATCC 8368 / DSM 20162 / CCUG 35730 / CIP 100753 / JCM 10117 / KCTC 9821 / NBRC 16120 / NCIMB 702349 / NCTC 13040</strain>
    </source>
</reference>
<dbReference type="GO" id="GO:0004029">
    <property type="term" value="F:aldehyde dehydrogenase (NAD+) activity"/>
    <property type="evidence" value="ECO:0007669"/>
    <property type="project" value="TreeGrafter"/>
</dbReference>
<accession>D5UTD5</accession>
<dbReference type="InterPro" id="IPR051783">
    <property type="entry name" value="NAD(P)-dependent_oxidoreduct"/>
</dbReference>
<evidence type="ECO:0000313" key="3">
    <source>
        <dbReference type="Proteomes" id="UP000001213"/>
    </source>
</evidence>
<dbReference type="Pfam" id="PF01370">
    <property type="entry name" value="Epimerase"/>
    <property type="match status" value="1"/>
</dbReference>
<dbReference type="InterPro" id="IPR036291">
    <property type="entry name" value="NAD(P)-bd_dom_sf"/>
</dbReference>
<gene>
    <name evidence="2" type="ordered locus">Tpau_2822</name>
</gene>
<dbReference type="STRING" id="521096.Tpau_2822"/>
<organism evidence="2 3">
    <name type="scientific">Tsukamurella paurometabola (strain ATCC 8368 / DSM 20162 / CCUG 35730 / CIP 100753 / JCM 10117 / KCTC 9821 / NBRC 16120 / NCIMB 702349 / NCTC 13040)</name>
    <name type="common">Corynebacterium paurometabolum</name>
    <dbReference type="NCBI Taxonomy" id="521096"/>
    <lineage>
        <taxon>Bacteria</taxon>
        <taxon>Bacillati</taxon>
        <taxon>Actinomycetota</taxon>
        <taxon>Actinomycetes</taxon>
        <taxon>Mycobacteriales</taxon>
        <taxon>Tsukamurellaceae</taxon>
        <taxon>Tsukamurella</taxon>
    </lineage>
</organism>
<proteinExistence type="predicted"/>
<name>D5UTD5_TSUPD</name>
<dbReference type="PANTHER" id="PTHR48079:SF6">
    <property type="entry name" value="NAD(P)-BINDING DOMAIN-CONTAINING PROTEIN-RELATED"/>
    <property type="match status" value="1"/>
</dbReference>
<feature type="domain" description="NAD-dependent epimerase/dehydratase" evidence="1">
    <location>
        <begin position="9"/>
        <end position="217"/>
    </location>
</feature>
<evidence type="ECO:0000259" key="1">
    <source>
        <dbReference type="Pfam" id="PF01370"/>
    </source>
</evidence>